<evidence type="ECO:0000256" key="1">
    <source>
        <dbReference type="ARBA" id="ARBA00022448"/>
    </source>
</evidence>
<name>A0A7C0WSY1_9BACT</name>
<sequence>MLSLRCLLMSLTGKSSLDGEEIIRVSNLSVGYSGHPILERVSFAVKKGQIVTILGTSGCGKSTLLRCLTGLLEPMDGKVFIFDVDVWDMNFPKEIRTRMGVLFQAGGLLGSFSVFDNVAFPLRESTNWPESWIRDMVYLKLEMVGLADFAHYMPSELSGGMKKRAGLA</sequence>
<accession>A0A7C0WSY1</accession>
<comment type="caution">
    <text evidence="3">The sequence shown here is derived from an EMBL/GenBank/DDBJ whole genome shotgun (WGS) entry which is preliminary data.</text>
</comment>
<keyword evidence="1" id="KW-0813">Transport</keyword>
<dbReference type="SUPFAM" id="SSF52540">
    <property type="entry name" value="P-loop containing nucleoside triphosphate hydrolases"/>
    <property type="match status" value="1"/>
</dbReference>
<feature type="non-terminal residue" evidence="3">
    <location>
        <position position="168"/>
    </location>
</feature>
<dbReference type="EMBL" id="DQZW01000046">
    <property type="protein sequence ID" value="HDL89463.1"/>
    <property type="molecule type" value="Genomic_DNA"/>
</dbReference>
<dbReference type="Proteomes" id="UP000886355">
    <property type="component" value="Unassembled WGS sequence"/>
</dbReference>
<feature type="domain" description="ABC transporter" evidence="2">
    <location>
        <begin position="38"/>
        <end position="168"/>
    </location>
</feature>
<reference evidence="3" key="1">
    <citation type="journal article" date="2020" name="mSystems">
        <title>Genome- and Community-Level Interaction Insights into Carbon Utilization and Element Cycling Functions of Hydrothermarchaeota in Hydrothermal Sediment.</title>
        <authorList>
            <person name="Zhou Z."/>
            <person name="Liu Y."/>
            <person name="Xu W."/>
            <person name="Pan J."/>
            <person name="Luo Z.H."/>
            <person name="Li M."/>
        </authorList>
    </citation>
    <scope>NUCLEOTIDE SEQUENCE [LARGE SCALE GENOMIC DNA]</scope>
    <source>
        <strain evidence="3">HyVt-19</strain>
    </source>
</reference>
<dbReference type="GO" id="GO:0016887">
    <property type="term" value="F:ATP hydrolysis activity"/>
    <property type="evidence" value="ECO:0007669"/>
    <property type="project" value="InterPro"/>
</dbReference>
<dbReference type="InterPro" id="IPR003439">
    <property type="entry name" value="ABC_transporter-like_ATP-bd"/>
</dbReference>
<proteinExistence type="predicted"/>
<dbReference type="InterPro" id="IPR027417">
    <property type="entry name" value="P-loop_NTPase"/>
</dbReference>
<dbReference type="Pfam" id="PF00005">
    <property type="entry name" value="ABC_tran"/>
    <property type="match status" value="1"/>
</dbReference>
<organism evidence="3">
    <name type="scientific">Thermodesulforhabdus norvegica</name>
    <dbReference type="NCBI Taxonomy" id="39841"/>
    <lineage>
        <taxon>Bacteria</taxon>
        <taxon>Pseudomonadati</taxon>
        <taxon>Thermodesulfobacteriota</taxon>
        <taxon>Syntrophobacteria</taxon>
        <taxon>Syntrophobacterales</taxon>
        <taxon>Thermodesulforhabdaceae</taxon>
        <taxon>Thermodesulforhabdus</taxon>
    </lineage>
</organism>
<keyword evidence="3" id="KW-0547">Nucleotide-binding</keyword>
<gene>
    <name evidence="3" type="ORF">ENG14_00995</name>
</gene>
<evidence type="ECO:0000259" key="2">
    <source>
        <dbReference type="Pfam" id="PF00005"/>
    </source>
</evidence>
<dbReference type="PANTHER" id="PTHR43023">
    <property type="entry name" value="PROTEIN TRIGALACTOSYLDIACYLGLYCEROL 3, CHLOROPLASTIC"/>
    <property type="match status" value="1"/>
</dbReference>
<dbReference type="AlphaFoldDB" id="A0A7C0WSY1"/>
<dbReference type="PANTHER" id="PTHR43023:SF6">
    <property type="entry name" value="INTERMEMBRANE PHOSPHOLIPID TRANSPORT SYSTEM ATP-BINDING PROTEIN MLAF"/>
    <property type="match status" value="1"/>
</dbReference>
<dbReference type="GO" id="GO:0005524">
    <property type="term" value="F:ATP binding"/>
    <property type="evidence" value="ECO:0007669"/>
    <property type="project" value="UniProtKB-KW"/>
</dbReference>
<dbReference type="Gene3D" id="3.40.50.300">
    <property type="entry name" value="P-loop containing nucleotide triphosphate hydrolases"/>
    <property type="match status" value="1"/>
</dbReference>
<evidence type="ECO:0000313" key="3">
    <source>
        <dbReference type="EMBL" id="HDL89463.1"/>
    </source>
</evidence>
<protein>
    <submittedName>
        <fullName evidence="3">ATP-binding cassette domain-containing protein</fullName>
    </submittedName>
</protein>
<keyword evidence="3" id="KW-0067">ATP-binding</keyword>